<protein>
    <submittedName>
        <fullName evidence="1">Uncharacterized protein</fullName>
    </submittedName>
</protein>
<evidence type="ECO:0000313" key="1">
    <source>
        <dbReference type="EMBL" id="GGR24135.1"/>
    </source>
</evidence>
<comment type="caution">
    <text evidence="1">The sequence shown here is derived from an EMBL/GenBank/DDBJ whole genome shotgun (WGS) entry which is preliminary data.</text>
</comment>
<reference evidence="1" key="1">
    <citation type="journal article" date="2014" name="Int. J. Syst. Evol. Microbiol.">
        <title>Complete genome sequence of Corynebacterium casei LMG S-19264T (=DSM 44701T), isolated from a smear-ripened cheese.</title>
        <authorList>
            <consortium name="US DOE Joint Genome Institute (JGI-PGF)"/>
            <person name="Walter F."/>
            <person name="Albersmeier A."/>
            <person name="Kalinowski J."/>
            <person name="Ruckert C."/>
        </authorList>
    </citation>
    <scope>NUCLEOTIDE SEQUENCE</scope>
    <source>
        <strain evidence="1">JCM 4346</strain>
    </source>
</reference>
<proteinExistence type="predicted"/>
<dbReference type="InterPro" id="IPR048813">
    <property type="entry name" value="GP7-like"/>
</dbReference>
<sequence length="440" mass="45291">MPVTLNEAKNNATDDIDVQVIDEFRKESAVLDALTFDDVVNPAGGGATLTYGYRRLVTQPTATFRALNTEYTPSEVQSQRYSVDLAVLGGSFEVDRVIAKIGPAASGAVALNMAQKIKATKTRFQDAVINGDVVDGTDADAANGFDGLNKALSGSSTEFRPTEVTDWSDFDTNPASAQVALDALDEWLSLLDGTPTMVLGNTKALARVRALARRAGVYTRNPVEGLMGPGGRPIVRESYGDIVFVDPGDKAGSSSPIIPIETRDPDSSTWTLEVTGSPTGGTYTVSVTIAGNTQTTSGIAYNASASTVQSAITGLSNVGSGNATVTGSAVNTLTFTGDPADAPVTVTASSAGLTGGTSPGVTVTQSGDSAVSGLTDLYAVRMGLDGFHGVTTVGGQIVSTYLPDFTTAGAVKKGEVEMGPIAVVLKATKAAAVFRNIKVQ</sequence>
<dbReference type="Proteomes" id="UP000658320">
    <property type="component" value="Unassembled WGS sequence"/>
</dbReference>
<dbReference type="RefSeq" id="WP_229911098.1">
    <property type="nucleotide sequence ID" value="NZ_BMSX01000010.1"/>
</dbReference>
<dbReference type="AlphaFoldDB" id="A0A918CHH1"/>
<dbReference type="NCBIfam" id="NF045672">
    <property type="entry name" value="MCP_gp7_epsi_15"/>
    <property type="match status" value="1"/>
</dbReference>
<evidence type="ECO:0000313" key="2">
    <source>
        <dbReference type="Proteomes" id="UP000658320"/>
    </source>
</evidence>
<name>A0A918CHH1_9ACTN</name>
<accession>A0A918CHH1</accession>
<dbReference type="EMBL" id="BMSX01000010">
    <property type="protein sequence ID" value="GGR24135.1"/>
    <property type="molecule type" value="Genomic_DNA"/>
</dbReference>
<keyword evidence="2" id="KW-1185">Reference proteome</keyword>
<organism evidence="1 2">
    <name type="scientific">Streptomyces aurantiogriseus</name>
    <dbReference type="NCBI Taxonomy" id="66870"/>
    <lineage>
        <taxon>Bacteria</taxon>
        <taxon>Bacillati</taxon>
        <taxon>Actinomycetota</taxon>
        <taxon>Actinomycetes</taxon>
        <taxon>Kitasatosporales</taxon>
        <taxon>Streptomycetaceae</taxon>
        <taxon>Streptomyces</taxon>
    </lineage>
</organism>
<gene>
    <name evidence="1" type="ORF">GCM10010251_45260</name>
</gene>
<reference evidence="1" key="2">
    <citation type="submission" date="2020-09" db="EMBL/GenBank/DDBJ databases">
        <authorList>
            <person name="Sun Q."/>
            <person name="Ohkuma M."/>
        </authorList>
    </citation>
    <scope>NUCLEOTIDE SEQUENCE</scope>
    <source>
        <strain evidence="1">JCM 4346</strain>
    </source>
</reference>